<dbReference type="Proteomes" id="UP001372834">
    <property type="component" value="Unassembled WGS sequence"/>
</dbReference>
<reference evidence="1 2" key="1">
    <citation type="submission" date="2023-10" db="EMBL/GenBank/DDBJ databases">
        <title>Genomes of two closely related lineages of the louse Polyplax serrata with different host specificities.</title>
        <authorList>
            <person name="Martinu J."/>
            <person name="Tarabai H."/>
            <person name="Stefka J."/>
            <person name="Hypsa V."/>
        </authorList>
    </citation>
    <scope>NUCLEOTIDE SEQUENCE [LARGE SCALE GENOMIC DNA]</scope>
    <source>
        <strain evidence="1">HR10_N</strain>
    </source>
</reference>
<accession>A0AAN8NQ81</accession>
<dbReference type="EMBL" id="JAWJWE010000045">
    <property type="protein sequence ID" value="KAK6617118.1"/>
    <property type="molecule type" value="Genomic_DNA"/>
</dbReference>
<protein>
    <submittedName>
        <fullName evidence="1">Uncharacterized protein</fullName>
    </submittedName>
</protein>
<evidence type="ECO:0000313" key="1">
    <source>
        <dbReference type="EMBL" id="KAK6617118.1"/>
    </source>
</evidence>
<sequence length="92" mass="10844">METKSPNRNRSIWCSNEEFESISDVWKFENNKPQRLIFGERKSWSKVKPKIMASPISFLKQEVEPKRSQVDEQEAYPQRATVKRRYLPAGNG</sequence>
<organism evidence="1 2">
    <name type="scientific">Polyplax serrata</name>
    <name type="common">Common mouse louse</name>
    <dbReference type="NCBI Taxonomy" id="468196"/>
    <lineage>
        <taxon>Eukaryota</taxon>
        <taxon>Metazoa</taxon>
        <taxon>Ecdysozoa</taxon>
        <taxon>Arthropoda</taxon>
        <taxon>Hexapoda</taxon>
        <taxon>Insecta</taxon>
        <taxon>Pterygota</taxon>
        <taxon>Neoptera</taxon>
        <taxon>Paraneoptera</taxon>
        <taxon>Psocodea</taxon>
        <taxon>Troctomorpha</taxon>
        <taxon>Phthiraptera</taxon>
        <taxon>Anoplura</taxon>
        <taxon>Polyplacidae</taxon>
        <taxon>Polyplax</taxon>
    </lineage>
</organism>
<comment type="caution">
    <text evidence="1">The sequence shown here is derived from an EMBL/GenBank/DDBJ whole genome shotgun (WGS) entry which is preliminary data.</text>
</comment>
<evidence type="ECO:0000313" key="2">
    <source>
        <dbReference type="Proteomes" id="UP001372834"/>
    </source>
</evidence>
<proteinExistence type="predicted"/>
<name>A0AAN8NQ81_POLSC</name>
<dbReference type="AlphaFoldDB" id="A0AAN8NQ81"/>
<gene>
    <name evidence="1" type="ORF">RUM43_014720</name>
</gene>